<dbReference type="InterPro" id="IPR025126">
    <property type="entry name" value="DUF4052"/>
</dbReference>
<protein>
    <submittedName>
        <fullName evidence="2">DUF4052 domain-containing protein</fullName>
    </submittedName>
</protein>
<reference evidence="2 3" key="1">
    <citation type="journal article" date="2003" name="Int. J. Syst. Evol. Microbiol.">
        <title>Halobacillus salinus sp. nov., isolated from a salt lake on the coast of the East Sea in Korea.</title>
        <authorList>
            <person name="Yoon J.H."/>
            <person name="Kang K.H."/>
            <person name="Park Y.H."/>
        </authorList>
    </citation>
    <scope>NUCLEOTIDE SEQUENCE [LARGE SCALE GENOMIC DNA]</scope>
    <source>
        <strain evidence="2 3">HSL-3</strain>
    </source>
</reference>
<keyword evidence="3" id="KW-1185">Reference proteome</keyword>
<dbReference type="Proteomes" id="UP000297982">
    <property type="component" value="Unassembled WGS sequence"/>
</dbReference>
<gene>
    <name evidence="2" type="ORF">E4663_19300</name>
</gene>
<feature type="transmembrane region" description="Helical" evidence="1">
    <location>
        <begin position="83"/>
        <end position="105"/>
    </location>
</feature>
<dbReference type="Pfam" id="PF13261">
    <property type="entry name" value="DUF4052"/>
    <property type="match status" value="1"/>
</dbReference>
<sequence>MRKDLKAMLYYVVLDYRYTFLIFWAILMCTLVAFTLIGSMFENSSIIVFTGPAAMIFSLICGLNLTKETFPFCIKMGLTRYRYLIGSACFVLLFAAAMSVVHLVVKNAFEFVLTTLGISGISHYSILQFLSMPETWSNELWVLAVLNLLCLTLGFSIGTVFYRYGLIGGFGTIALLFFVIVLPSTREVLAEGLLEMGEGGVTVHFGVLLLISLMAFLPNWPFLHKASTVPARAR</sequence>
<proteinExistence type="predicted"/>
<evidence type="ECO:0000256" key="1">
    <source>
        <dbReference type="SAM" id="Phobius"/>
    </source>
</evidence>
<feature type="transmembrane region" description="Helical" evidence="1">
    <location>
        <begin position="21"/>
        <end position="40"/>
    </location>
</feature>
<keyword evidence="1" id="KW-1133">Transmembrane helix</keyword>
<name>A0A4Z0GV51_9BACI</name>
<dbReference type="RefSeq" id="WP_135328806.1">
    <property type="nucleotide sequence ID" value="NZ_SRJC01000011.1"/>
</dbReference>
<feature type="transmembrane region" description="Helical" evidence="1">
    <location>
        <begin position="46"/>
        <end position="63"/>
    </location>
</feature>
<dbReference type="AlphaFoldDB" id="A0A4Z0GV51"/>
<feature type="transmembrane region" description="Helical" evidence="1">
    <location>
        <begin position="203"/>
        <end position="223"/>
    </location>
</feature>
<feature type="transmembrane region" description="Helical" evidence="1">
    <location>
        <begin position="140"/>
        <end position="157"/>
    </location>
</feature>
<feature type="transmembrane region" description="Helical" evidence="1">
    <location>
        <begin position="164"/>
        <end position="183"/>
    </location>
</feature>
<accession>A0A4Z0GV51</accession>
<keyword evidence="1" id="KW-0472">Membrane</keyword>
<organism evidence="2 3">
    <name type="scientific">Halobacillus salinus</name>
    <dbReference type="NCBI Taxonomy" id="192814"/>
    <lineage>
        <taxon>Bacteria</taxon>
        <taxon>Bacillati</taxon>
        <taxon>Bacillota</taxon>
        <taxon>Bacilli</taxon>
        <taxon>Bacillales</taxon>
        <taxon>Bacillaceae</taxon>
        <taxon>Halobacillus</taxon>
    </lineage>
</organism>
<dbReference type="EMBL" id="SRJC01000011">
    <property type="protein sequence ID" value="TGB00763.1"/>
    <property type="molecule type" value="Genomic_DNA"/>
</dbReference>
<comment type="caution">
    <text evidence="2">The sequence shown here is derived from an EMBL/GenBank/DDBJ whole genome shotgun (WGS) entry which is preliminary data.</text>
</comment>
<keyword evidence="1" id="KW-0812">Transmembrane</keyword>
<evidence type="ECO:0000313" key="2">
    <source>
        <dbReference type="EMBL" id="TGB00763.1"/>
    </source>
</evidence>
<evidence type="ECO:0000313" key="3">
    <source>
        <dbReference type="Proteomes" id="UP000297982"/>
    </source>
</evidence>